<dbReference type="InterPro" id="IPR006520">
    <property type="entry name" value="Dit_BPSPP_N"/>
</dbReference>
<evidence type="ECO:0008006" key="5">
    <source>
        <dbReference type="Google" id="ProtNLM"/>
    </source>
</evidence>
<evidence type="ECO:0000259" key="2">
    <source>
        <dbReference type="Pfam" id="PF22768"/>
    </source>
</evidence>
<protein>
    <recommendedName>
        <fullName evidence="5">Phage tail protein</fullName>
    </recommendedName>
</protein>
<comment type="caution">
    <text evidence="3">The sequence shown here is derived from an EMBL/GenBank/DDBJ whole genome shotgun (WGS) entry which is preliminary data.</text>
</comment>
<dbReference type="NCBIfam" id="TIGR01633">
    <property type="entry name" value="phi3626_gp14_N"/>
    <property type="match status" value="1"/>
</dbReference>
<evidence type="ECO:0000259" key="1">
    <source>
        <dbReference type="Pfam" id="PF05709"/>
    </source>
</evidence>
<dbReference type="RefSeq" id="WP_134259281.1">
    <property type="nucleotide sequence ID" value="NZ_LDIM01000014.1"/>
</dbReference>
<dbReference type="InterPro" id="IPR054738">
    <property type="entry name" value="Siphovirus-type_tail_C"/>
</dbReference>
<sequence length="234" mass="27407">MQFTFNGIRKKYITVLSHLQRPVLPSISYTTTERVEAGERVTGMKMDSMILDVPVVIYHRDKTMQELKLELSSWLYSEDEQKLVFSDTPSQFYLARFLSVELEEYEHFSKGIIQFLCPTPYQYAGEIVVPITEEQRDIQVVGQVPVFWTLHARIETRTSQFEIRNQHGEKLILQHQFLENDVIEIDASKRAIYLNRDARMSLLSFESRWFPLRPGVNILSVSAPSTITYQNIYF</sequence>
<proteinExistence type="predicted"/>
<dbReference type="Pfam" id="PF22768">
    <property type="entry name" value="SPP1_Dit"/>
    <property type="match status" value="1"/>
</dbReference>
<reference evidence="3 4" key="1">
    <citation type="submission" date="2019-03" db="EMBL/GenBank/DDBJ databases">
        <authorList>
            <person name="Liu G."/>
        </authorList>
    </citation>
    <scope>NUCLEOTIDE SEQUENCE [LARGE SCALE GENOMIC DNA]</scope>
    <source>
        <strain evidence="3 4">DSM 19099</strain>
    </source>
</reference>
<evidence type="ECO:0000313" key="3">
    <source>
        <dbReference type="EMBL" id="TES47893.1"/>
    </source>
</evidence>
<feature type="domain" description="Siphovirus-type tail component RIFT-related" evidence="1">
    <location>
        <begin position="21"/>
        <end position="117"/>
    </location>
</feature>
<dbReference type="Gene3D" id="2.60.120.860">
    <property type="match status" value="1"/>
</dbReference>
<feature type="domain" description="Siphovirus-type tail component C-terminal" evidence="2">
    <location>
        <begin position="142"/>
        <end position="233"/>
    </location>
</feature>
<accession>A0A4Y7WHL1</accession>
<dbReference type="EMBL" id="SNUX01000003">
    <property type="protein sequence ID" value="TES47893.1"/>
    <property type="molecule type" value="Genomic_DNA"/>
</dbReference>
<dbReference type="Proteomes" id="UP000298210">
    <property type="component" value="Unassembled WGS sequence"/>
</dbReference>
<dbReference type="Gene3D" id="2.40.30.200">
    <property type="match status" value="1"/>
</dbReference>
<organism evidence="3 4">
    <name type="scientific">Shouchella lehensis</name>
    <dbReference type="NCBI Taxonomy" id="300825"/>
    <lineage>
        <taxon>Bacteria</taxon>
        <taxon>Bacillati</taxon>
        <taxon>Bacillota</taxon>
        <taxon>Bacilli</taxon>
        <taxon>Bacillales</taxon>
        <taxon>Bacillaceae</taxon>
        <taxon>Shouchella</taxon>
    </lineage>
</organism>
<name>A0A4Y7WHL1_9BACI</name>
<gene>
    <name evidence="3" type="ORF">E2L03_12175</name>
</gene>
<dbReference type="Pfam" id="PF05709">
    <property type="entry name" value="Sipho_tail"/>
    <property type="match status" value="1"/>
</dbReference>
<evidence type="ECO:0000313" key="4">
    <source>
        <dbReference type="Proteomes" id="UP000298210"/>
    </source>
</evidence>
<dbReference type="InterPro" id="IPR008841">
    <property type="entry name" value="Siphovirus-type_tail_N"/>
</dbReference>
<dbReference type="AlphaFoldDB" id="A0A4Y7WHL1"/>